<protein>
    <submittedName>
        <fullName evidence="2">Uncharacterized protein</fullName>
    </submittedName>
</protein>
<evidence type="ECO:0000313" key="2">
    <source>
        <dbReference type="EMBL" id="ESK84719.1"/>
    </source>
</evidence>
<evidence type="ECO:0000256" key="1">
    <source>
        <dbReference type="SAM" id="SignalP"/>
    </source>
</evidence>
<dbReference type="OrthoDB" id="2669721at2759"/>
<dbReference type="AlphaFoldDB" id="V2XZA6"/>
<keyword evidence="3" id="KW-1185">Reference proteome</keyword>
<dbReference type="STRING" id="1381753.V2XZA6"/>
<organism evidence="2 3">
    <name type="scientific">Moniliophthora roreri (strain MCA 2997)</name>
    <name type="common">Cocoa frosty pod rot fungus</name>
    <name type="synonym">Crinipellis roreri</name>
    <dbReference type="NCBI Taxonomy" id="1381753"/>
    <lineage>
        <taxon>Eukaryota</taxon>
        <taxon>Fungi</taxon>
        <taxon>Dikarya</taxon>
        <taxon>Basidiomycota</taxon>
        <taxon>Agaricomycotina</taxon>
        <taxon>Agaricomycetes</taxon>
        <taxon>Agaricomycetidae</taxon>
        <taxon>Agaricales</taxon>
        <taxon>Marasmiineae</taxon>
        <taxon>Marasmiaceae</taxon>
        <taxon>Moniliophthora</taxon>
    </lineage>
</organism>
<dbReference type="HOGENOM" id="CLU_047287_0_1_1"/>
<feature type="chain" id="PRO_5004712670" evidence="1">
    <location>
        <begin position="23"/>
        <end position="277"/>
    </location>
</feature>
<dbReference type="Proteomes" id="UP000017559">
    <property type="component" value="Unassembled WGS sequence"/>
</dbReference>
<proteinExistence type="predicted"/>
<feature type="signal peptide" evidence="1">
    <location>
        <begin position="1"/>
        <end position="22"/>
    </location>
</feature>
<evidence type="ECO:0000313" key="3">
    <source>
        <dbReference type="Proteomes" id="UP000017559"/>
    </source>
</evidence>
<name>V2XZA6_MONRO</name>
<keyword evidence="1" id="KW-0732">Signal</keyword>
<accession>V2XZA6</accession>
<sequence>MMHLLLNLCQLLISLWRGTIDCARTDNKKDWPWATLTDNVWKNHSAAITNATTHFPSFFHHTLRNPAKKISSGFKVTEYVLYVLCLGSSHFRNILPQQYYTHFCCLIHALQILNKSIQGSELADAYTHMIQYVQDYEKLYYQCHVDCLHFCCSCIHTLLHLAPETTWVGPAVYHTQFALEQMIGDTTAECNQPSNLWKNFSQQQFWQAQTNVLINTCPKLDRQQINKLQLPWFTCNIGNKYILLWKRDHHFFTLSEDIATLVEGVIGTPNICKWSQL</sequence>
<dbReference type="KEGG" id="mrr:Moror_614"/>
<gene>
    <name evidence="2" type="ORF">Moror_614</name>
</gene>
<dbReference type="EMBL" id="AWSO01001241">
    <property type="protein sequence ID" value="ESK84719.1"/>
    <property type="molecule type" value="Genomic_DNA"/>
</dbReference>
<reference evidence="2 3" key="1">
    <citation type="journal article" date="2014" name="BMC Genomics">
        <title>Genome and secretome analysis of the hemibiotrophic fungal pathogen, Moniliophthora roreri, which causes frosty pod rot disease of cacao: mechanisms of the biotrophic and necrotrophic phases.</title>
        <authorList>
            <person name="Meinhardt L.W."/>
            <person name="Costa G.G.L."/>
            <person name="Thomazella D.P.T."/>
            <person name="Teixeira P.J.P.L."/>
            <person name="Carazzolle M.F."/>
            <person name="Schuster S.C."/>
            <person name="Carlson J.E."/>
            <person name="Guiltinan M.J."/>
            <person name="Mieczkowski P."/>
            <person name="Farmer A."/>
            <person name="Ramaraj T."/>
            <person name="Crozier J."/>
            <person name="Davis R.E."/>
            <person name="Shao J."/>
            <person name="Melnick R.L."/>
            <person name="Pereira G.A.G."/>
            <person name="Bailey B.A."/>
        </authorList>
    </citation>
    <scope>NUCLEOTIDE SEQUENCE [LARGE SCALE GENOMIC DNA]</scope>
    <source>
        <strain evidence="2 3">MCA 2997</strain>
    </source>
</reference>
<comment type="caution">
    <text evidence="2">The sequence shown here is derived from an EMBL/GenBank/DDBJ whole genome shotgun (WGS) entry which is preliminary data.</text>
</comment>